<dbReference type="Proteomes" id="UP000559809">
    <property type="component" value="Unassembled WGS sequence"/>
</dbReference>
<name>A0A853FUD9_9BURK</name>
<evidence type="ECO:0000256" key="2">
    <source>
        <dbReference type="ARBA" id="ARBA00022475"/>
    </source>
</evidence>
<dbReference type="PANTHER" id="PTHR30482:SF10">
    <property type="entry name" value="HIGH-AFFINITY BRANCHED-CHAIN AMINO ACID TRANSPORT PROTEIN BRAE"/>
    <property type="match status" value="1"/>
</dbReference>
<comment type="subcellular location">
    <subcellularLocation>
        <location evidence="1">Cell membrane</location>
        <topology evidence="1">Multi-pass membrane protein</topology>
    </subcellularLocation>
</comment>
<keyword evidence="4 6" id="KW-1133">Transmembrane helix</keyword>
<proteinExistence type="predicted"/>
<keyword evidence="3 6" id="KW-0812">Transmembrane</keyword>
<evidence type="ECO:0000256" key="3">
    <source>
        <dbReference type="ARBA" id="ARBA00022692"/>
    </source>
</evidence>
<dbReference type="GO" id="GO:0015658">
    <property type="term" value="F:branched-chain amino acid transmembrane transporter activity"/>
    <property type="evidence" value="ECO:0007669"/>
    <property type="project" value="InterPro"/>
</dbReference>
<feature type="transmembrane region" description="Helical" evidence="6">
    <location>
        <begin position="57"/>
        <end position="75"/>
    </location>
</feature>
<accession>A0A853FUD9</accession>
<feature type="transmembrane region" description="Helical" evidence="6">
    <location>
        <begin position="288"/>
        <end position="309"/>
    </location>
</feature>
<dbReference type="EMBL" id="JACCEM010000002">
    <property type="protein sequence ID" value="NYT48338.1"/>
    <property type="molecule type" value="Genomic_DNA"/>
</dbReference>
<reference evidence="7 8" key="1">
    <citation type="submission" date="2020-07" db="EMBL/GenBank/DDBJ databases">
        <title>Taxonomic revisions and descriptions of new bacterial species based on genomic comparisons in the high-G+C-content subgroup of the family Alcaligenaceae.</title>
        <authorList>
            <person name="Szabo A."/>
            <person name="Felfoldi T."/>
        </authorList>
    </citation>
    <scope>NUCLEOTIDE SEQUENCE [LARGE SCALE GENOMIC DNA]</scope>
    <source>
        <strain evidence="7 8">LMG 24012</strain>
    </source>
</reference>
<feature type="transmembrane region" description="Helical" evidence="6">
    <location>
        <begin position="81"/>
        <end position="104"/>
    </location>
</feature>
<evidence type="ECO:0000256" key="6">
    <source>
        <dbReference type="SAM" id="Phobius"/>
    </source>
</evidence>
<dbReference type="InterPro" id="IPR043428">
    <property type="entry name" value="LivM-like"/>
</dbReference>
<dbReference type="AlphaFoldDB" id="A0A853FUD9"/>
<keyword evidence="5 6" id="KW-0472">Membrane</keyword>
<feature type="transmembrane region" description="Helical" evidence="6">
    <location>
        <begin position="158"/>
        <end position="177"/>
    </location>
</feature>
<dbReference type="GO" id="GO:0005886">
    <property type="term" value="C:plasma membrane"/>
    <property type="evidence" value="ECO:0007669"/>
    <property type="project" value="UniProtKB-SubCell"/>
</dbReference>
<dbReference type="Pfam" id="PF02653">
    <property type="entry name" value="BPD_transp_2"/>
    <property type="match status" value="1"/>
</dbReference>
<protein>
    <submittedName>
        <fullName evidence="7">Branched-chain amino acid ABC transporter permease</fullName>
    </submittedName>
</protein>
<gene>
    <name evidence="7" type="ORF">H0A72_03350</name>
</gene>
<dbReference type="InterPro" id="IPR001851">
    <property type="entry name" value="ABC_transp_permease"/>
</dbReference>
<organism evidence="7 8">
    <name type="scientific">Parapusillimonas granuli</name>
    <dbReference type="NCBI Taxonomy" id="380911"/>
    <lineage>
        <taxon>Bacteria</taxon>
        <taxon>Pseudomonadati</taxon>
        <taxon>Pseudomonadota</taxon>
        <taxon>Betaproteobacteria</taxon>
        <taxon>Burkholderiales</taxon>
        <taxon>Alcaligenaceae</taxon>
        <taxon>Parapusillimonas</taxon>
    </lineage>
</organism>
<feature type="transmembrane region" description="Helical" evidence="6">
    <location>
        <begin position="246"/>
        <end position="268"/>
    </location>
</feature>
<dbReference type="PANTHER" id="PTHR30482">
    <property type="entry name" value="HIGH-AFFINITY BRANCHED-CHAIN AMINO ACID TRANSPORT SYSTEM PERMEASE"/>
    <property type="match status" value="1"/>
</dbReference>
<evidence type="ECO:0000256" key="1">
    <source>
        <dbReference type="ARBA" id="ARBA00004651"/>
    </source>
</evidence>
<keyword evidence="2" id="KW-1003">Cell membrane</keyword>
<dbReference type="RefSeq" id="WP_180153655.1">
    <property type="nucleotide sequence ID" value="NZ_JACCEM010000002.1"/>
</dbReference>
<feature type="transmembrane region" description="Helical" evidence="6">
    <location>
        <begin position="33"/>
        <end position="50"/>
    </location>
</feature>
<evidence type="ECO:0000256" key="4">
    <source>
        <dbReference type="ARBA" id="ARBA00022989"/>
    </source>
</evidence>
<keyword evidence="8" id="KW-1185">Reference proteome</keyword>
<sequence>MKIKHYLSIFIVVALLAVAPLLANSNVVLNFLIYTLIVTLGAQGWNLLGGMAGQNSFGHAAFFGTGAYVISLWQINLGLDAWTGFVVAVAAGALVGWIVGFLSFRAGLRGSYFALVTLAFAEVLRVLANSAAFTGGAAGRLLPINLGIEHFQFADRRHYYWVALAMVAAGLLLMRWISLSRFGARLVAVRENEDAARALGIDVLRTKLGAITISAAMTATAGCLYVQYFLYIDPVLVFGPKISIEVLLASMVGGLGTVFGPLVGTFALHLLGEGAKFFTGEIPGIDLAIYGCVLIGAVCFLPQGLLSLLPRRSARKPAAEPVLEKQS</sequence>
<evidence type="ECO:0000256" key="5">
    <source>
        <dbReference type="ARBA" id="ARBA00023136"/>
    </source>
</evidence>
<comment type="caution">
    <text evidence="7">The sequence shown here is derived from an EMBL/GenBank/DDBJ whole genome shotgun (WGS) entry which is preliminary data.</text>
</comment>
<dbReference type="CDD" id="cd06581">
    <property type="entry name" value="TM_PBP1_LivM_like"/>
    <property type="match status" value="1"/>
</dbReference>
<evidence type="ECO:0000313" key="7">
    <source>
        <dbReference type="EMBL" id="NYT48338.1"/>
    </source>
</evidence>
<evidence type="ECO:0000313" key="8">
    <source>
        <dbReference type="Proteomes" id="UP000559809"/>
    </source>
</evidence>